<evidence type="ECO:0000313" key="5">
    <source>
        <dbReference type="EMBL" id="CBZ31282.1"/>
    </source>
</evidence>
<gene>
    <name evidence="5" type="ORF">LDBPK_030410</name>
</gene>
<dbReference type="RefSeq" id="XP_003858006.1">
    <property type="nucleotide sequence ID" value="XM_003857958.1"/>
</dbReference>
<dbReference type="Proteomes" id="UP000008980">
    <property type="component" value="Chromosome 3"/>
</dbReference>
<dbReference type="GeneID" id="13390381"/>
<protein>
    <submittedName>
        <fullName evidence="5">60S acidic ribosomal protein P2, putative</fullName>
    </submittedName>
</protein>
<feature type="non-terminal residue" evidence="5">
    <location>
        <position position="36"/>
    </location>
</feature>
<name>E9B7Q9_LEIDO</name>
<keyword evidence="3 5" id="KW-0689">Ribosomal protein</keyword>
<reference evidence="6" key="2">
    <citation type="submission" date="2011-02" db="EMBL/GenBank/DDBJ databases">
        <title>Whole genome sequencing of Leishmania donovani clinical lines reveals dynamic variation related to drug resistance.</title>
        <authorList>
            <person name="Downing T."/>
            <person name="Imamura H."/>
            <person name="Sanders M."/>
            <person name="Decuypere S."/>
            <person name="Hertz-Fowler C."/>
            <person name="Clark T.G."/>
            <person name="Rijal S."/>
            <person name="Sundar S."/>
            <person name="Quail M.A."/>
            <person name="De Doncker S."/>
            <person name="Maes I."/>
            <person name="Vanaerschot M."/>
            <person name="Stark O."/>
            <person name="Schonian G."/>
            <person name="Dujardin J.C."/>
            <person name="Berriman M."/>
        </authorList>
    </citation>
    <scope>NUCLEOTIDE SEQUENCE [LARGE SCALE GENOMIC DNA]</scope>
    <source>
        <strain evidence="6">BPK282A1</strain>
    </source>
</reference>
<dbReference type="EMBL" id="FR799590">
    <property type="protein sequence ID" value="CBZ31282.1"/>
    <property type="molecule type" value="Genomic_DNA"/>
</dbReference>
<evidence type="ECO:0000313" key="6">
    <source>
        <dbReference type="Proteomes" id="UP000008980"/>
    </source>
</evidence>
<dbReference type="FunFam" id="1.10.10.1410:FF:000002">
    <property type="entry name" value="60S acidic ribosomal protein P2"/>
    <property type="match status" value="1"/>
</dbReference>
<dbReference type="GO" id="GO:0005840">
    <property type="term" value="C:ribosome"/>
    <property type="evidence" value="ECO:0007669"/>
    <property type="project" value="UniProtKB-KW"/>
</dbReference>
<comment type="subunit">
    <text evidence="2">P1 and P2 exist as dimers at the large ribosomal subunit.</text>
</comment>
<dbReference type="Gene3D" id="1.10.10.1410">
    <property type="match status" value="1"/>
</dbReference>
<dbReference type="GO" id="GO:1990904">
    <property type="term" value="C:ribonucleoprotein complex"/>
    <property type="evidence" value="ECO:0007669"/>
    <property type="project" value="UniProtKB-KW"/>
</dbReference>
<evidence type="ECO:0000256" key="2">
    <source>
        <dbReference type="ARBA" id="ARBA00011266"/>
    </source>
</evidence>
<sequence length="36" mass="3484">MSAETLACTYAALMLSDAGLPTSAENIAAAVKAAGV</sequence>
<proteinExistence type="inferred from homology"/>
<keyword evidence="4" id="KW-0687">Ribonucleoprotein</keyword>
<dbReference type="AlphaFoldDB" id="E9B7Q9"/>
<evidence type="ECO:0000256" key="1">
    <source>
        <dbReference type="ARBA" id="ARBA00005436"/>
    </source>
</evidence>
<organism evidence="5 6">
    <name type="scientific">Leishmania donovani</name>
    <dbReference type="NCBI Taxonomy" id="5661"/>
    <lineage>
        <taxon>Eukaryota</taxon>
        <taxon>Discoba</taxon>
        <taxon>Euglenozoa</taxon>
        <taxon>Kinetoplastea</taxon>
        <taxon>Metakinetoplastina</taxon>
        <taxon>Trypanosomatida</taxon>
        <taxon>Trypanosomatidae</taxon>
        <taxon>Leishmaniinae</taxon>
        <taxon>Leishmania</taxon>
    </lineage>
</organism>
<dbReference type="InterPro" id="IPR038716">
    <property type="entry name" value="P1/P2_N_sf"/>
</dbReference>
<accession>E9B7Q9</accession>
<evidence type="ECO:0000256" key="3">
    <source>
        <dbReference type="ARBA" id="ARBA00022980"/>
    </source>
</evidence>
<comment type="similarity">
    <text evidence="1">Belongs to the eukaryotic ribosomal protein P1/P2 family.</text>
</comment>
<reference evidence="5 6" key="1">
    <citation type="journal article" date="2011" name="Genome Res.">
        <title>Whole genome sequencing of multiple Leishmania donovani clinical isolates provides insights into population structure and mechanisms of drug resistance.</title>
        <authorList>
            <person name="Downing T."/>
            <person name="Imamura H."/>
            <person name="Decuypere S."/>
            <person name="Clark T.G."/>
            <person name="Coombs G.H."/>
            <person name="Cotton J.A."/>
            <person name="Hilley J.D."/>
            <person name="de Doncker S."/>
            <person name="Maes I."/>
            <person name="Mottram J.C."/>
            <person name="Quail M.A."/>
            <person name="Rijal S."/>
            <person name="Sanders M."/>
            <person name="Schonian G."/>
            <person name="Stark O."/>
            <person name="Sundar S."/>
            <person name="Vanaerschot M."/>
            <person name="Hertz-Fowler C."/>
            <person name="Dujardin J.C."/>
            <person name="Berriman M."/>
        </authorList>
    </citation>
    <scope>NUCLEOTIDE SEQUENCE [LARGE SCALE GENOMIC DNA]</scope>
    <source>
        <strain evidence="5 6">BPK282A1</strain>
    </source>
</reference>
<dbReference type="KEGG" id="ldo:LDBPK_030410"/>
<evidence type="ECO:0000256" key="4">
    <source>
        <dbReference type="ARBA" id="ARBA00023274"/>
    </source>
</evidence>